<evidence type="ECO:0000259" key="4">
    <source>
        <dbReference type="PROSITE" id="PS50206"/>
    </source>
</evidence>
<evidence type="ECO:0000313" key="5">
    <source>
        <dbReference type="EMBL" id="SEI61710.1"/>
    </source>
</evidence>
<protein>
    <recommendedName>
        <fullName evidence="3">Thiosulfate sulfurtransferase GlpE</fullName>
        <ecNumber evidence="3">2.8.1.1</ecNumber>
    </recommendedName>
</protein>
<dbReference type="InterPro" id="IPR023695">
    <property type="entry name" value="Thiosulf_sulfurTrfase"/>
</dbReference>
<proteinExistence type="inferred from homology"/>
<comment type="catalytic activity">
    <reaction evidence="3">
        <text>thiosulfate + [thioredoxin]-dithiol = [thioredoxin]-disulfide + hydrogen sulfide + sulfite + 2 H(+)</text>
        <dbReference type="Rhea" id="RHEA:83859"/>
        <dbReference type="Rhea" id="RHEA-COMP:10698"/>
        <dbReference type="Rhea" id="RHEA-COMP:10700"/>
        <dbReference type="ChEBI" id="CHEBI:15378"/>
        <dbReference type="ChEBI" id="CHEBI:17359"/>
        <dbReference type="ChEBI" id="CHEBI:29919"/>
        <dbReference type="ChEBI" id="CHEBI:29950"/>
        <dbReference type="ChEBI" id="CHEBI:33542"/>
        <dbReference type="ChEBI" id="CHEBI:50058"/>
    </reaction>
</comment>
<gene>
    <name evidence="3" type="primary">glpE</name>
    <name evidence="5" type="ORF">SAMN05421831_105152</name>
</gene>
<dbReference type="EC" id="2.8.1.1" evidence="3"/>
<accession>A0A1H6SCH2</accession>
<dbReference type="SUPFAM" id="SSF52821">
    <property type="entry name" value="Rhodanese/Cell cycle control phosphatase"/>
    <property type="match status" value="1"/>
</dbReference>
<dbReference type="RefSeq" id="WP_093309279.1">
    <property type="nucleotide sequence ID" value="NZ_FNYH01000005.1"/>
</dbReference>
<keyword evidence="1 3" id="KW-0963">Cytoplasm</keyword>
<dbReference type="SMART" id="SM00450">
    <property type="entry name" value="RHOD"/>
    <property type="match status" value="1"/>
</dbReference>
<dbReference type="AlphaFoldDB" id="A0A1H6SCH2"/>
<organism evidence="5 6">
    <name type="scientific">Allopseudospirillum japonicum</name>
    <dbReference type="NCBI Taxonomy" id="64971"/>
    <lineage>
        <taxon>Bacteria</taxon>
        <taxon>Pseudomonadati</taxon>
        <taxon>Pseudomonadota</taxon>
        <taxon>Gammaproteobacteria</taxon>
        <taxon>Oceanospirillales</taxon>
        <taxon>Oceanospirillaceae</taxon>
        <taxon>Allopseudospirillum</taxon>
    </lineage>
</organism>
<comment type="similarity">
    <text evidence="3">Belongs to the GlpE family.</text>
</comment>
<dbReference type="Proteomes" id="UP000242999">
    <property type="component" value="Unassembled WGS sequence"/>
</dbReference>
<dbReference type="NCBIfam" id="NF001195">
    <property type="entry name" value="PRK00162.1"/>
    <property type="match status" value="1"/>
</dbReference>
<sequence>MAGFKHIQAADAAKMMQKMHVTWVDIRDANSFQQGHILGAQRLDNTNVNAFLAQVDYQNPVIVCCYHGHSSQGAAAFLAEQGFDTVYSLDGGYEVWKLACPHLCESGL</sequence>
<dbReference type="CDD" id="cd01444">
    <property type="entry name" value="GlpE_ST"/>
    <property type="match status" value="1"/>
</dbReference>
<dbReference type="PROSITE" id="PS50206">
    <property type="entry name" value="RHODANESE_3"/>
    <property type="match status" value="1"/>
</dbReference>
<evidence type="ECO:0000256" key="1">
    <source>
        <dbReference type="ARBA" id="ARBA00022490"/>
    </source>
</evidence>
<keyword evidence="2 3" id="KW-0808">Transferase</keyword>
<dbReference type="Pfam" id="PF00581">
    <property type="entry name" value="Rhodanese"/>
    <property type="match status" value="1"/>
</dbReference>
<evidence type="ECO:0000256" key="3">
    <source>
        <dbReference type="HAMAP-Rule" id="MF_01009"/>
    </source>
</evidence>
<dbReference type="GO" id="GO:0005737">
    <property type="term" value="C:cytoplasm"/>
    <property type="evidence" value="ECO:0007669"/>
    <property type="project" value="UniProtKB-SubCell"/>
</dbReference>
<dbReference type="EMBL" id="FNYH01000005">
    <property type="protein sequence ID" value="SEI61710.1"/>
    <property type="molecule type" value="Genomic_DNA"/>
</dbReference>
<feature type="domain" description="Rhodanese" evidence="4">
    <location>
        <begin position="17"/>
        <end position="105"/>
    </location>
</feature>
<dbReference type="InterPro" id="IPR036873">
    <property type="entry name" value="Rhodanese-like_dom_sf"/>
</dbReference>
<dbReference type="STRING" id="64971.SAMN05421831_105152"/>
<dbReference type="GO" id="GO:0004792">
    <property type="term" value="F:thiosulfate-cyanide sulfurtransferase activity"/>
    <property type="evidence" value="ECO:0007669"/>
    <property type="project" value="UniProtKB-UniRule"/>
</dbReference>
<name>A0A1H6SCH2_9GAMM</name>
<dbReference type="Gene3D" id="3.40.250.10">
    <property type="entry name" value="Rhodanese-like domain"/>
    <property type="match status" value="1"/>
</dbReference>
<reference evidence="6" key="1">
    <citation type="submission" date="2016-10" db="EMBL/GenBank/DDBJ databases">
        <authorList>
            <person name="Varghese N."/>
            <person name="Submissions S."/>
        </authorList>
    </citation>
    <scope>NUCLEOTIDE SEQUENCE [LARGE SCALE GENOMIC DNA]</scope>
    <source>
        <strain evidence="6">DSM 7165</strain>
    </source>
</reference>
<keyword evidence="6" id="KW-1185">Reference proteome</keyword>
<dbReference type="HAMAP" id="MF_01009">
    <property type="entry name" value="Thiosulf_sulfurtr"/>
    <property type="match status" value="1"/>
</dbReference>
<dbReference type="InterPro" id="IPR001763">
    <property type="entry name" value="Rhodanese-like_dom"/>
</dbReference>
<dbReference type="GO" id="GO:0103041">
    <property type="term" value="F:thiosulfate-thioredoxin sulfurtransferase activity"/>
    <property type="evidence" value="ECO:0007669"/>
    <property type="project" value="RHEA"/>
</dbReference>
<comment type="catalytic activity">
    <reaction evidence="3">
        <text>thiosulfate + hydrogen cyanide = thiocyanate + sulfite + 2 H(+)</text>
        <dbReference type="Rhea" id="RHEA:16881"/>
        <dbReference type="ChEBI" id="CHEBI:15378"/>
        <dbReference type="ChEBI" id="CHEBI:17359"/>
        <dbReference type="ChEBI" id="CHEBI:18022"/>
        <dbReference type="ChEBI" id="CHEBI:18407"/>
        <dbReference type="ChEBI" id="CHEBI:33542"/>
        <dbReference type="EC" id="2.8.1.1"/>
    </reaction>
</comment>
<evidence type="ECO:0000256" key="2">
    <source>
        <dbReference type="ARBA" id="ARBA00022679"/>
    </source>
</evidence>
<dbReference type="OrthoDB" id="9811849at2"/>
<dbReference type="PANTHER" id="PTHR43031:SF6">
    <property type="entry name" value="THIOSULFATE SULFURTRANSFERASE GLPE"/>
    <property type="match status" value="1"/>
</dbReference>
<comment type="subcellular location">
    <subcellularLocation>
        <location evidence="3">Cytoplasm</location>
    </subcellularLocation>
</comment>
<evidence type="ECO:0000313" key="6">
    <source>
        <dbReference type="Proteomes" id="UP000242999"/>
    </source>
</evidence>
<dbReference type="PANTHER" id="PTHR43031">
    <property type="entry name" value="FAD-DEPENDENT OXIDOREDUCTASE"/>
    <property type="match status" value="1"/>
</dbReference>
<comment type="function">
    <text evidence="3">Transferase that catalyzes the transfer of sulfur from thiosulfate to thiophilic acceptors such as cyanide or dithiols. May function in a CysM-independent thiosulfate assimilation pathway by catalyzing the conversion of thiosulfate to sulfite, which can then be used for L-cysteine biosynthesis.</text>
</comment>
<feature type="active site" description="Cysteine persulfide intermediate" evidence="3">
    <location>
        <position position="65"/>
    </location>
</feature>
<dbReference type="InterPro" id="IPR050229">
    <property type="entry name" value="GlpE_sulfurtransferase"/>
</dbReference>